<feature type="domain" description="Major facilitator superfamily (MFS) profile" evidence="8">
    <location>
        <begin position="230"/>
        <end position="420"/>
    </location>
</feature>
<dbReference type="Pfam" id="PF05977">
    <property type="entry name" value="MFS_3"/>
    <property type="match status" value="1"/>
</dbReference>
<feature type="transmembrane region" description="Helical" evidence="7">
    <location>
        <begin position="16"/>
        <end position="37"/>
    </location>
</feature>
<accession>A0ABY5TL81</accession>
<proteinExistence type="predicted"/>
<dbReference type="CDD" id="cd06173">
    <property type="entry name" value="MFS_MefA_like"/>
    <property type="match status" value="1"/>
</dbReference>
<dbReference type="Gene3D" id="1.20.1250.20">
    <property type="entry name" value="MFS general substrate transporter like domains"/>
    <property type="match status" value="1"/>
</dbReference>
<name>A0ABY5TL81_9GAMM</name>
<dbReference type="SUPFAM" id="SSF103473">
    <property type="entry name" value="MFS general substrate transporter"/>
    <property type="match status" value="1"/>
</dbReference>
<keyword evidence="6 7" id="KW-0472">Membrane</keyword>
<keyword evidence="4 7" id="KW-0812">Transmembrane</keyword>
<feature type="transmembrane region" description="Helical" evidence="7">
    <location>
        <begin position="356"/>
        <end position="379"/>
    </location>
</feature>
<evidence type="ECO:0000256" key="1">
    <source>
        <dbReference type="ARBA" id="ARBA00004651"/>
    </source>
</evidence>
<evidence type="ECO:0000259" key="8">
    <source>
        <dbReference type="PROSITE" id="PS50850"/>
    </source>
</evidence>
<dbReference type="EMBL" id="CP103416">
    <property type="protein sequence ID" value="UVW34520.1"/>
    <property type="molecule type" value="Genomic_DNA"/>
</dbReference>
<keyword evidence="10" id="KW-1185">Reference proteome</keyword>
<evidence type="ECO:0000256" key="3">
    <source>
        <dbReference type="ARBA" id="ARBA00022475"/>
    </source>
</evidence>
<evidence type="ECO:0000313" key="10">
    <source>
        <dbReference type="Proteomes" id="UP001059934"/>
    </source>
</evidence>
<evidence type="ECO:0000313" key="9">
    <source>
        <dbReference type="EMBL" id="UVW34520.1"/>
    </source>
</evidence>
<feature type="transmembrane region" description="Helical" evidence="7">
    <location>
        <begin position="230"/>
        <end position="251"/>
    </location>
</feature>
<comment type="subcellular location">
    <subcellularLocation>
        <location evidence="1">Cell membrane</location>
        <topology evidence="1">Multi-pass membrane protein</topology>
    </subcellularLocation>
</comment>
<dbReference type="InterPro" id="IPR020846">
    <property type="entry name" value="MFS_dom"/>
</dbReference>
<feature type="transmembrane region" description="Helical" evidence="7">
    <location>
        <begin position="166"/>
        <end position="186"/>
    </location>
</feature>
<feature type="transmembrane region" description="Helical" evidence="7">
    <location>
        <begin position="49"/>
        <end position="70"/>
    </location>
</feature>
<evidence type="ECO:0000256" key="5">
    <source>
        <dbReference type="ARBA" id="ARBA00022989"/>
    </source>
</evidence>
<keyword evidence="5 7" id="KW-1133">Transmembrane helix</keyword>
<dbReference type="PANTHER" id="PTHR23513:SF6">
    <property type="entry name" value="MAJOR FACILITATOR SUPERFAMILY ASSOCIATED DOMAIN-CONTAINING PROTEIN"/>
    <property type="match status" value="1"/>
</dbReference>
<organism evidence="9 10">
    <name type="scientific">SAR92 clade bacterium H455</name>
    <dbReference type="NCBI Taxonomy" id="2974818"/>
    <lineage>
        <taxon>Bacteria</taxon>
        <taxon>Pseudomonadati</taxon>
        <taxon>Pseudomonadota</taxon>
        <taxon>Gammaproteobacteria</taxon>
        <taxon>Cellvibrionales</taxon>
        <taxon>Porticoccaceae</taxon>
        <taxon>SAR92 clade</taxon>
    </lineage>
</organism>
<reference evidence="9" key="1">
    <citation type="submission" date="2022-08" db="EMBL/GenBank/DDBJ databases">
        <title>Catabolic pathway analysis in culturable SAR92 clade bacteria reveals their overlooked roles in DMSP degradation in coastal seas.</title>
        <authorList>
            <person name="He X."/>
            <person name="Zhang X."/>
            <person name="Zhang Y."/>
        </authorList>
    </citation>
    <scope>NUCLEOTIDE SEQUENCE</scope>
    <source>
        <strain evidence="9">H455</strain>
    </source>
</reference>
<protein>
    <submittedName>
        <fullName evidence="9">MFS transporter</fullName>
    </submittedName>
</protein>
<feature type="transmembrane region" description="Helical" evidence="7">
    <location>
        <begin position="385"/>
        <end position="405"/>
    </location>
</feature>
<evidence type="ECO:0000256" key="6">
    <source>
        <dbReference type="ARBA" id="ARBA00023136"/>
    </source>
</evidence>
<sequence length="420" mass="45627">MSTPASSTQTFSFRHYLATIGSSNLAMGLHAVLYPWLVVGVLEESPSRLGLAQLAVLLPNLLFILPGGVISDRRHRGTWLSHLYMLYTLPIALLLGAIIYDQLTFTVLILFGMVFGTVSAFVQPARESLLGYASQTLMHQAVAKVVMIQFIAQGIGFAIAGQLEGLGLVVMLVLQLLMFLLSSVLIRRSHPEMAVDETIVSVEAKDKPTPRKNLKELRAGFALFTSDKTLLHLLLLVSATGFLAFGVYLVGMPLLAREGYQGGAGLFALMQVSFTLGIVAANFSVSRQKHSFKRPGRLMIISFLGRGSLVFFIALLPKFWLLFPIIFAWGAFSGLSMTLGRTILHNQVPHSHRSRAASVYQLCLFGGAPLGAWVCGYAIEHTGLALTFAVIAILTLLVSVLAAAFSPLWSLKAKDPTTDH</sequence>
<dbReference type="PANTHER" id="PTHR23513">
    <property type="entry name" value="INTEGRAL MEMBRANE EFFLUX PROTEIN-RELATED"/>
    <property type="match status" value="1"/>
</dbReference>
<keyword evidence="2" id="KW-0813">Transport</keyword>
<dbReference type="InterPro" id="IPR010290">
    <property type="entry name" value="TM_effector"/>
</dbReference>
<dbReference type="Proteomes" id="UP001059934">
    <property type="component" value="Chromosome"/>
</dbReference>
<dbReference type="PROSITE" id="PS50850">
    <property type="entry name" value="MFS"/>
    <property type="match status" value="1"/>
</dbReference>
<feature type="transmembrane region" description="Helical" evidence="7">
    <location>
        <begin position="105"/>
        <end position="122"/>
    </location>
</feature>
<evidence type="ECO:0000256" key="4">
    <source>
        <dbReference type="ARBA" id="ARBA00022692"/>
    </source>
</evidence>
<gene>
    <name evidence="9" type="ORF">NYF23_10935</name>
</gene>
<dbReference type="InterPro" id="IPR036259">
    <property type="entry name" value="MFS_trans_sf"/>
</dbReference>
<keyword evidence="3" id="KW-1003">Cell membrane</keyword>
<feature type="transmembrane region" description="Helical" evidence="7">
    <location>
        <begin position="263"/>
        <end position="285"/>
    </location>
</feature>
<feature type="transmembrane region" description="Helical" evidence="7">
    <location>
        <begin position="142"/>
        <end position="160"/>
    </location>
</feature>
<feature type="transmembrane region" description="Helical" evidence="7">
    <location>
        <begin position="82"/>
        <end position="99"/>
    </location>
</feature>
<evidence type="ECO:0000256" key="7">
    <source>
        <dbReference type="SAM" id="Phobius"/>
    </source>
</evidence>
<evidence type="ECO:0000256" key="2">
    <source>
        <dbReference type="ARBA" id="ARBA00022448"/>
    </source>
</evidence>